<sequence length="106" mass="12261">MASKEEMREILRDAIRPLELKADDLKSSVEHLNKKYDDILSQMGKINQMVQSHGSSIRKLEKELNEEKQRSNEALEKAEELAEYLRRDCLKIYQASPLTGTTPKKT</sequence>
<proteinExistence type="predicted"/>
<dbReference type="Proteomes" id="UP000001593">
    <property type="component" value="Unassembled WGS sequence"/>
</dbReference>
<feature type="coiled-coil region" evidence="1">
    <location>
        <begin position="22"/>
        <end position="88"/>
    </location>
</feature>
<keyword evidence="3" id="KW-1185">Reference proteome</keyword>
<dbReference type="AlphaFoldDB" id="A7RR78"/>
<organism evidence="2 3">
    <name type="scientific">Nematostella vectensis</name>
    <name type="common">Starlet sea anemone</name>
    <dbReference type="NCBI Taxonomy" id="45351"/>
    <lineage>
        <taxon>Eukaryota</taxon>
        <taxon>Metazoa</taxon>
        <taxon>Cnidaria</taxon>
        <taxon>Anthozoa</taxon>
        <taxon>Hexacorallia</taxon>
        <taxon>Actiniaria</taxon>
        <taxon>Edwardsiidae</taxon>
        <taxon>Nematostella</taxon>
    </lineage>
</organism>
<gene>
    <name evidence="2" type="ORF">NEMVEDRAFT_v1g200910</name>
</gene>
<keyword evidence="1" id="KW-0175">Coiled coil</keyword>
<evidence type="ECO:0000313" key="3">
    <source>
        <dbReference type="Proteomes" id="UP000001593"/>
    </source>
</evidence>
<reference evidence="2 3" key="1">
    <citation type="journal article" date="2007" name="Science">
        <title>Sea anemone genome reveals ancestral eumetazoan gene repertoire and genomic organization.</title>
        <authorList>
            <person name="Putnam N.H."/>
            <person name="Srivastava M."/>
            <person name="Hellsten U."/>
            <person name="Dirks B."/>
            <person name="Chapman J."/>
            <person name="Salamov A."/>
            <person name="Terry A."/>
            <person name="Shapiro H."/>
            <person name="Lindquist E."/>
            <person name="Kapitonov V.V."/>
            <person name="Jurka J."/>
            <person name="Genikhovich G."/>
            <person name="Grigoriev I.V."/>
            <person name="Lucas S.M."/>
            <person name="Steele R.E."/>
            <person name="Finnerty J.R."/>
            <person name="Technau U."/>
            <person name="Martindale M.Q."/>
            <person name="Rokhsar D.S."/>
        </authorList>
    </citation>
    <scope>NUCLEOTIDE SEQUENCE [LARGE SCALE GENOMIC DNA]</scope>
    <source>
        <strain evidence="3">CH2 X CH6</strain>
    </source>
</reference>
<name>A7RR78_NEMVE</name>
<dbReference type="InParanoid" id="A7RR78"/>
<dbReference type="HOGENOM" id="CLU_2226289_0_0_1"/>
<protein>
    <submittedName>
        <fullName evidence="2">Uncharacterized protein</fullName>
    </submittedName>
</protein>
<dbReference type="Gene3D" id="1.10.287.950">
    <property type="entry name" value="Methyl-accepting chemotaxis protein"/>
    <property type="match status" value="1"/>
</dbReference>
<evidence type="ECO:0000313" key="2">
    <source>
        <dbReference type="EMBL" id="EDO46118.1"/>
    </source>
</evidence>
<dbReference type="EMBL" id="DS469530">
    <property type="protein sequence ID" value="EDO46118.1"/>
    <property type="molecule type" value="Genomic_DNA"/>
</dbReference>
<accession>A7RR78</accession>
<evidence type="ECO:0000256" key="1">
    <source>
        <dbReference type="SAM" id="Coils"/>
    </source>
</evidence>